<feature type="compositionally biased region" description="Polar residues" evidence="1">
    <location>
        <begin position="183"/>
        <end position="195"/>
    </location>
</feature>
<dbReference type="EMBL" id="ML121571">
    <property type="protein sequence ID" value="RPB20475.1"/>
    <property type="molecule type" value="Genomic_DNA"/>
</dbReference>
<evidence type="ECO:0000313" key="3">
    <source>
        <dbReference type="Proteomes" id="UP000267821"/>
    </source>
</evidence>
<accession>A0A3N4LR56</accession>
<feature type="compositionally biased region" description="Low complexity" evidence="1">
    <location>
        <begin position="68"/>
        <end position="79"/>
    </location>
</feature>
<evidence type="ECO:0000313" key="2">
    <source>
        <dbReference type="EMBL" id="RPB20475.1"/>
    </source>
</evidence>
<protein>
    <submittedName>
        <fullName evidence="2">Uncharacterized protein</fullName>
    </submittedName>
</protein>
<organism evidence="2 3">
    <name type="scientific">Terfezia boudieri ATCC MYA-4762</name>
    <dbReference type="NCBI Taxonomy" id="1051890"/>
    <lineage>
        <taxon>Eukaryota</taxon>
        <taxon>Fungi</taxon>
        <taxon>Dikarya</taxon>
        <taxon>Ascomycota</taxon>
        <taxon>Pezizomycotina</taxon>
        <taxon>Pezizomycetes</taxon>
        <taxon>Pezizales</taxon>
        <taxon>Pezizaceae</taxon>
        <taxon>Terfezia</taxon>
    </lineage>
</organism>
<feature type="compositionally biased region" description="Polar residues" evidence="1">
    <location>
        <begin position="284"/>
        <end position="304"/>
    </location>
</feature>
<dbReference type="InParanoid" id="A0A3N4LR56"/>
<feature type="compositionally biased region" description="Basic and acidic residues" evidence="1">
    <location>
        <begin position="165"/>
        <end position="176"/>
    </location>
</feature>
<feature type="region of interest" description="Disordered" evidence="1">
    <location>
        <begin position="281"/>
        <end position="322"/>
    </location>
</feature>
<gene>
    <name evidence="2" type="ORF">L211DRAFT_521362</name>
</gene>
<dbReference type="AlphaFoldDB" id="A0A3N4LR56"/>
<sequence>MHHSARAVELTPHLPHPTYRSKIIETLPTAATDKQQPVAVPRPASLIQQPNGTHTSHRSSIPVLVTKPRSGPPRSGDSPNTESNSLKENKTPPTSPTRTLPSAGPKRVYSRPTSRVSNGEAIGDGVSSPTGSDSSRDLKVQKRSRSRGAGDLVNNCGATVGNGVDKSKTLLQERDMNGGNGTGDVSNDNTLSAGNSKPLLAGSRRLSKVPKSTGGGVRRGGDKNRIPSLTTQPASLELVVVVDPEVEGKTRIPRPRQAYKLVDPRRYIRVTHSCEELRDGANRRSVSATLPSTRKLSKAATEQQPGARPRATRTQIQQRPRSMMLLGSPEATTVGLGSWATGRGAGGVVTA</sequence>
<dbReference type="OrthoDB" id="10388870at2759"/>
<feature type="region of interest" description="Disordered" evidence="1">
    <location>
        <begin position="45"/>
        <end position="228"/>
    </location>
</feature>
<proteinExistence type="predicted"/>
<evidence type="ECO:0000256" key="1">
    <source>
        <dbReference type="SAM" id="MobiDB-lite"/>
    </source>
</evidence>
<dbReference type="Proteomes" id="UP000267821">
    <property type="component" value="Unassembled WGS sequence"/>
</dbReference>
<name>A0A3N4LR56_9PEZI</name>
<reference evidence="2 3" key="1">
    <citation type="journal article" date="2018" name="Nat. Ecol. Evol.">
        <title>Pezizomycetes genomes reveal the molecular basis of ectomycorrhizal truffle lifestyle.</title>
        <authorList>
            <person name="Murat C."/>
            <person name="Payen T."/>
            <person name="Noel B."/>
            <person name="Kuo A."/>
            <person name="Morin E."/>
            <person name="Chen J."/>
            <person name="Kohler A."/>
            <person name="Krizsan K."/>
            <person name="Balestrini R."/>
            <person name="Da Silva C."/>
            <person name="Montanini B."/>
            <person name="Hainaut M."/>
            <person name="Levati E."/>
            <person name="Barry K.W."/>
            <person name="Belfiori B."/>
            <person name="Cichocki N."/>
            <person name="Clum A."/>
            <person name="Dockter R.B."/>
            <person name="Fauchery L."/>
            <person name="Guy J."/>
            <person name="Iotti M."/>
            <person name="Le Tacon F."/>
            <person name="Lindquist E.A."/>
            <person name="Lipzen A."/>
            <person name="Malagnac F."/>
            <person name="Mello A."/>
            <person name="Molinier V."/>
            <person name="Miyauchi S."/>
            <person name="Poulain J."/>
            <person name="Riccioni C."/>
            <person name="Rubini A."/>
            <person name="Sitrit Y."/>
            <person name="Splivallo R."/>
            <person name="Traeger S."/>
            <person name="Wang M."/>
            <person name="Zifcakova L."/>
            <person name="Wipf D."/>
            <person name="Zambonelli A."/>
            <person name="Paolocci F."/>
            <person name="Nowrousian M."/>
            <person name="Ottonello S."/>
            <person name="Baldrian P."/>
            <person name="Spatafora J.W."/>
            <person name="Henrissat B."/>
            <person name="Nagy L.G."/>
            <person name="Aury J.M."/>
            <person name="Wincker P."/>
            <person name="Grigoriev I.V."/>
            <person name="Bonfante P."/>
            <person name="Martin F.M."/>
        </authorList>
    </citation>
    <scope>NUCLEOTIDE SEQUENCE [LARGE SCALE GENOMIC DNA]</scope>
    <source>
        <strain evidence="2 3">ATCC MYA-4762</strain>
    </source>
</reference>
<keyword evidence="3" id="KW-1185">Reference proteome</keyword>